<keyword evidence="4" id="KW-0378">Hydrolase</keyword>
<comment type="cofactor">
    <cofactor evidence="1">
        <name>Zn(2+)</name>
        <dbReference type="ChEBI" id="CHEBI:29105"/>
    </cofactor>
</comment>
<gene>
    <name evidence="7" type="ORF">JYK00_09150</name>
</gene>
<evidence type="ECO:0000256" key="3">
    <source>
        <dbReference type="ARBA" id="ARBA00022723"/>
    </source>
</evidence>
<evidence type="ECO:0000256" key="5">
    <source>
        <dbReference type="ARBA" id="ARBA00022833"/>
    </source>
</evidence>
<keyword evidence="5" id="KW-0862">Zinc</keyword>
<accession>A0ABX7S5N6</accession>
<name>A0ABX7S5N6_9BACT</name>
<reference evidence="7 8" key="1">
    <citation type="submission" date="2021-03" db="EMBL/GenBank/DDBJ databases">
        <title>Thermosipho ferrireducens sp.nov., an anaerobic thermophilic iron-reducing bacterium isolated from a deep-sea hydrothermal sulfide deposits.</title>
        <authorList>
            <person name="Zeng X."/>
            <person name="Chen Y."/>
            <person name="Shao Z."/>
        </authorList>
    </citation>
    <scope>NUCLEOTIDE SEQUENCE [LARGE SCALE GENOMIC DNA]</scope>
    <source>
        <strain evidence="7 8">JL129W03</strain>
    </source>
</reference>
<proteinExistence type="inferred from homology"/>
<feature type="domain" description="Metallo-beta-lactamase" evidence="6">
    <location>
        <begin position="22"/>
        <end position="199"/>
    </location>
</feature>
<evidence type="ECO:0000313" key="7">
    <source>
        <dbReference type="EMBL" id="QTA37872.1"/>
    </source>
</evidence>
<comment type="similarity">
    <text evidence="2">Belongs to the metallo-beta-lactamase superfamily.</text>
</comment>
<dbReference type="SUPFAM" id="SSF56281">
    <property type="entry name" value="Metallo-hydrolase/oxidoreductase"/>
    <property type="match status" value="1"/>
</dbReference>
<sequence>MKLEILLEGGIINISSVVKATYSTIALLYDKDKKIILEPGDYVTHAFLENKLKELGLKVEEITDVVLTHFHLDHAYNSMFFPEATVHIHENYLKKSYEKFGMIVGKQYLAVMNSWKKARTFKDGDILFDKIKVYHTPWHAKEHCSFVVETENMGKVFFAGDIVMTRVEFYDIMRMLRNDDCARFVREMVDNCDYLVLTHDGVVDLKNWR</sequence>
<evidence type="ECO:0000256" key="2">
    <source>
        <dbReference type="ARBA" id="ARBA00007749"/>
    </source>
</evidence>
<evidence type="ECO:0000256" key="1">
    <source>
        <dbReference type="ARBA" id="ARBA00001947"/>
    </source>
</evidence>
<dbReference type="PANTHER" id="PTHR42978">
    <property type="entry name" value="QUORUM-QUENCHING LACTONASE YTNP-RELATED-RELATED"/>
    <property type="match status" value="1"/>
</dbReference>
<dbReference type="InterPro" id="IPR051013">
    <property type="entry name" value="MBL_superfamily_lactonases"/>
</dbReference>
<evidence type="ECO:0000256" key="4">
    <source>
        <dbReference type="ARBA" id="ARBA00022801"/>
    </source>
</evidence>
<dbReference type="Pfam" id="PF00753">
    <property type="entry name" value="Lactamase_B"/>
    <property type="match status" value="1"/>
</dbReference>
<organism evidence="7 8">
    <name type="scientific">Thermosipho ferrireducens</name>
    <dbReference type="NCBI Taxonomy" id="2571116"/>
    <lineage>
        <taxon>Bacteria</taxon>
        <taxon>Thermotogati</taxon>
        <taxon>Thermotogota</taxon>
        <taxon>Thermotogae</taxon>
        <taxon>Thermotogales</taxon>
        <taxon>Fervidobacteriaceae</taxon>
        <taxon>Thermosipho</taxon>
    </lineage>
</organism>
<dbReference type="PANTHER" id="PTHR42978:SF2">
    <property type="entry name" value="102 KBASES UNSTABLE REGION: FROM 1 TO 119443"/>
    <property type="match status" value="1"/>
</dbReference>
<keyword evidence="3" id="KW-0479">Metal-binding</keyword>
<dbReference type="EMBL" id="CP071446">
    <property type="protein sequence ID" value="QTA37872.1"/>
    <property type="molecule type" value="Genomic_DNA"/>
</dbReference>
<evidence type="ECO:0000313" key="8">
    <source>
        <dbReference type="Proteomes" id="UP000671862"/>
    </source>
</evidence>
<dbReference type="RefSeq" id="WP_207566593.1">
    <property type="nucleotide sequence ID" value="NZ_CP071446.1"/>
</dbReference>
<dbReference type="InterPro" id="IPR001279">
    <property type="entry name" value="Metallo-B-lactamas"/>
</dbReference>
<dbReference type="Gene3D" id="3.60.15.10">
    <property type="entry name" value="Ribonuclease Z/Hydroxyacylglutathione hydrolase-like"/>
    <property type="match status" value="1"/>
</dbReference>
<dbReference type="InterPro" id="IPR036866">
    <property type="entry name" value="RibonucZ/Hydroxyglut_hydro"/>
</dbReference>
<evidence type="ECO:0000259" key="6">
    <source>
        <dbReference type="SMART" id="SM00849"/>
    </source>
</evidence>
<keyword evidence="8" id="KW-1185">Reference proteome</keyword>
<dbReference type="Proteomes" id="UP000671862">
    <property type="component" value="Chromosome"/>
</dbReference>
<dbReference type="SMART" id="SM00849">
    <property type="entry name" value="Lactamase_B"/>
    <property type="match status" value="1"/>
</dbReference>
<protein>
    <submittedName>
        <fullName evidence="7">MBL fold metallo-hydrolase</fullName>
    </submittedName>
</protein>